<organism evidence="2">
    <name type="scientific">Microviridae sp. ctb4Q28</name>
    <dbReference type="NCBI Taxonomy" id="2825002"/>
    <lineage>
        <taxon>Viruses</taxon>
        <taxon>Monodnaviria</taxon>
        <taxon>Sangervirae</taxon>
        <taxon>Phixviricota</taxon>
        <taxon>Malgrandaviricetes</taxon>
        <taxon>Petitvirales</taxon>
        <taxon>Microviridae</taxon>
    </lineage>
</organism>
<reference evidence="2" key="1">
    <citation type="journal article" date="2021" name="Proc. Natl. Acad. Sci. U.S.A.">
        <title>A Catalog of Tens of Thousands of Viruses from Human Metagenomes Reveals Hidden Associations with Chronic Diseases.</title>
        <authorList>
            <person name="Tisza M.J."/>
            <person name="Buck C.B."/>
        </authorList>
    </citation>
    <scope>NUCLEOTIDE SEQUENCE</scope>
    <source>
        <strain evidence="2">Ctb4Q28</strain>
    </source>
</reference>
<evidence type="ECO:0000256" key="1">
    <source>
        <dbReference type="SAM" id="MobiDB-lite"/>
    </source>
</evidence>
<protein>
    <submittedName>
        <fullName evidence="2">Uncharacterized protein</fullName>
    </submittedName>
</protein>
<feature type="compositionally biased region" description="Low complexity" evidence="1">
    <location>
        <begin position="87"/>
        <end position="99"/>
    </location>
</feature>
<evidence type="ECO:0000313" key="2">
    <source>
        <dbReference type="EMBL" id="DAF99244.1"/>
    </source>
</evidence>
<feature type="region of interest" description="Disordered" evidence="1">
    <location>
        <begin position="87"/>
        <end position="108"/>
    </location>
</feature>
<dbReference type="EMBL" id="BK016162">
    <property type="protein sequence ID" value="DAF99244.1"/>
    <property type="molecule type" value="Genomic_DNA"/>
</dbReference>
<name>A0A8S5UXS6_9VIRU</name>
<proteinExistence type="predicted"/>
<accession>A0A8S5UXS6</accession>
<sequence>MAFRNCKFSYSCPPPQEVYDDCITTTIVDGVEVPNVVSVSNSEFTKDLPNLSDYRLSDLIEAGVPISPVNPKVLGTIEDTLNNVVDDVVNNTSTPTSEPTLEEPKSNE</sequence>